<dbReference type="InterPro" id="IPR007406">
    <property type="entry name" value="MukB_N_dom"/>
</dbReference>
<dbReference type="InterPro" id="IPR027417">
    <property type="entry name" value="P-loop_NTPase"/>
</dbReference>
<proteinExistence type="predicted"/>
<feature type="region of interest" description="Disordered" evidence="2">
    <location>
        <begin position="373"/>
        <end position="392"/>
    </location>
</feature>
<dbReference type="Gene3D" id="3.40.1140.10">
    <property type="match status" value="1"/>
</dbReference>
<feature type="domain" description="MukB N-terminal" evidence="3">
    <location>
        <begin position="5"/>
        <end position="225"/>
    </location>
</feature>
<dbReference type="GO" id="GO:0005524">
    <property type="term" value="F:ATP binding"/>
    <property type="evidence" value="ECO:0007669"/>
    <property type="project" value="InterPro"/>
</dbReference>
<reference evidence="4" key="1">
    <citation type="submission" date="2021-03" db="EMBL/GenBank/DDBJ databases">
        <authorList>
            <person name="Peeters C."/>
        </authorList>
    </citation>
    <scope>NUCLEOTIDE SEQUENCE</scope>
    <source>
        <strain evidence="4">LMG 31506</strain>
    </source>
</reference>
<dbReference type="GO" id="GO:0003677">
    <property type="term" value="F:DNA binding"/>
    <property type="evidence" value="ECO:0007669"/>
    <property type="project" value="InterPro"/>
</dbReference>
<comment type="caution">
    <text evidence="4">The sequence shown here is derived from an EMBL/GenBank/DDBJ whole genome shotgun (WGS) entry which is preliminary data.</text>
</comment>
<dbReference type="GO" id="GO:0007059">
    <property type="term" value="P:chromosome segregation"/>
    <property type="evidence" value="ECO:0007669"/>
    <property type="project" value="InterPro"/>
</dbReference>
<dbReference type="AlphaFoldDB" id="A0A916N7Z8"/>
<evidence type="ECO:0000256" key="1">
    <source>
        <dbReference type="SAM" id="Coils"/>
    </source>
</evidence>
<name>A0A916N7Z8_9BURK</name>
<evidence type="ECO:0000313" key="4">
    <source>
        <dbReference type="EMBL" id="CAG2158299.1"/>
    </source>
</evidence>
<feature type="coiled-coil region" evidence="1">
    <location>
        <begin position="295"/>
        <end position="322"/>
    </location>
</feature>
<keyword evidence="5" id="KW-1185">Reference proteome</keyword>
<dbReference type="Proteomes" id="UP000672934">
    <property type="component" value="Unassembled WGS sequence"/>
</dbReference>
<evidence type="ECO:0000256" key="2">
    <source>
        <dbReference type="SAM" id="MobiDB-lite"/>
    </source>
</evidence>
<evidence type="ECO:0000313" key="5">
    <source>
        <dbReference type="Proteomes" id="UP000672934"/>
    </source>
</evidence>
<dbReference type="SUPFAM" id="SSF52540">
    <property type="entry name" value="P-loop containing nucleoside triphosphate hydrolases"/>
    <property type="match status" value="1"/>
</dbReference>
<protein>
    <submittedName>
        <fullName evidence="4">Chromosome partition protein MukB</fullName>
    </submittedName>
</protein>
<dbReference type="RefSeq" id="WP_211951142.1">
    <property type="nucleotide sequence ID" value="NZ_CAJPUY010000045.1"/>
</dbReference>
<gene>
    <name evidence="4" type="primary">mukB_2</name>
    <name evidence="4" type="ORF">LMG31506_06317</name>
</gene>
<dbReference type="GO" id="GO:0009295">
    <property type="term" value="C:nucleoid"/>
    <property type="evidence" value="ECO:0007669"/>
    <property type="project" value="InterPro"/>
</dbReference>
<dbReference type="GO" id="GO:0030261">
    <property type="term" value="P:chromosome condensation"/>
    <property type="evidence" value="ECO:0007669"/>
    <property type="project" value="InterPro"/>
</dbReference>
<sequence>MPAPRTYVRYFLMANWKGIIYQLFHMGRHITGLEGKNGAGKTTSMAAFLTAIVPNLRLLVFPNIGATGERNPSDDDGLWGRLSDDGTAFSIIEWVLPNGKSVWAGVALVRKARPSVDINKMFLIQDLPRGTHPDSAFLVKKDGNLTVPTFAAMRENLTMLGARMVVYSTLTEYLRALFDHGITPMPMSTYQEQERFYRVLASSMAGTSLGEIAKSKLRDFLLSEDRTLVHVITKMRECLEDCQRTRRDIESTQEKHDEIHGLFDAAWNMVSLTYFGALARFEQIREAWQHQSRQTRALKTQRAEHEAKFADLKENEHRLTQKEQEDGAVLEDRRTDYAAVCSAISLRARKDAAYEALQDAMAKHEVARRARVEAEERQAQARNEEKAARADDKAISDEMADLNRAIESLNGRVTRLQAARRALANARAIVGHHANEKNADALKAQSDAPMATPNCSTYGRSNCSRQDGQIMTVQA</sequence>
<keyword evidence="1" id="KW-0175">Coiled coil</keyword>
<dbReference type="Pfam" id="PF04310">
    <property type="entry name" value="MukB"/>
    <property type="match status" value="1"/>
</dbReference>
<accession>A0A916N7Z8</accession>
<evidence type="ECO:0000259" key="3">
    <source>
        <dbReference type="Pfam" id="PF04310"/>
    </source>
</evidence>
<organism evidence="4 5">
    <name type="scientific">Cupriavidus yeoncheonensis</name>
    <dbReference type="NCBI Taxonomy" id="1462994"/>
    <lineage>
        <taxon>Bacteria</taxon>
        <taxon>Pseudomonadati</taxon>
        <taxon>Pseudomonadota</taxon>
        <taxon>Betaproteobacteria</taxon>
        <taxon>Burkholderiales</taxon>
        <taxon>Burkholderiaceae</taxon>
        <taxon>Cupriavidus</taxon>
    </lineage>
</organism>
<dbReference type="EMBL" id="CAJPUY010000045">
    <property type="protein sequence ID" value="CAG2158299.1"/>
    <property type="molecule type" value="Genomic_DNA"/>
</dbReference>